<evidence type="ECO:0000256" key="2">
    <source>
        <dbReference type="ARBA" id="ARBA00021099"/>
    </source>
</evidence>
<dbReference type="Pfam" id="PF03987">
    <property type="entry name" value="Autophagy_act_C"/>
    <property type="match status" value="1"/>
</dbReference>
<dbReference type="InterPro" id="IPR007135">
    <property type="entry name" value="Atg3/Atg10"/>
</dbReference>
<comment type="similarity">
    <text evidence="1">Belongs to the ATG10 family.</text>
</comment>
<name>A0A6G1K7Z2_9PLEO</name>
<sequence>MKTVSSFPLLSKSEFDEACGNIAKVFIQEFHGSNVWASADVVQRNGSQYLKIVKELSIPHIDPGNGCTNAEEEEIEDEDEEILEPPSNHGVTVEYDIVLSPSYQVPVLYFSIKDPLFRYPPTMDTLYRILIPPQFKAQAENVSVIGGITVTDHPVTNTPVFFIHPCQTASVLEASKAIDTLTSIDYLVLWIGAMGKCVGLDIPVALAQNLG</sequence>
<dbReference type="GO" id="GO:0005829">
    <property type="term" value="C:cytosol"/>
    <property type="evidence" value="ECO:0007669"/>
    <property type="project" value="TreeGrafter"/>
</dbReference>
<evidence type="ECO:0000256" key="4">
    <source>
        <dbReference type="ARBA" id="ARBA00022786"/>
    </source>
</evidence>
<dbReference type="PANTHER" id="PTHR14957">
    <property type="entry name" value="UBIQUITIN-LIKE-CONJUGATING ENZYME ATG10"/>
    <property type="match status" value="1"/>
</dbReference>
<keyword evidence="5" id="KW-0653">Protein transport</keyword>
<dbReference type="GO" id="GO:0015031">
    <property type="term" value="P:protein transport"/>
    <property type="evidence" value="ECO:0007669"/>
    <property type="project" value="UniProtKB-KW"/>
</dbReference>
<dbReference type="PANTHER" id="PTHR14957:SF1">
    <property type="entry name" value="UBIQUITIN-LIKE-CONJUGATING ENZYME ATG10"/>
    <property type="match status" value="1"/>
</dbReference>
<keyword evidence="4" id="KW-0833">Ubl conjugation pathway</keyword>
<evidence type="ECO:0000256" key="1">
    <source>
        <dbReference type="ARBA" id="ARBA00005696"/>
    </source>
</evidence>
<accession>A0A6G1K7Z2</accession>
<dbReference type="Proteomes" id="UP000799428">
    <property type="component" value="Unassembled WGS sequence"/>
</dbReference>
<evidence type="ECO:0000256" key="6">
    <source>
        <dbReference type="ARBA" id="ARBA00023006"/>
    </source>
</evidence>
<dbReference type="OrthoDB" id="4089664at2759"/>
<evidence type="ECO:0000256" key="7">
    <source>
        <dbReference type="ARBA" id="ARBA00029833"/>
    </source>
</evidence>
<protein>
    <recommendedName>
        <fullName evidence="2">Ubiquitin-like-conjugating enzyme ATG10</fullName>
    </recommendedName>
    <alternativeName>
        <fullName evidence="7">Autophagy-related protein 10</fullName>
    </alternativeName>
</protein>
<evidence type="ECO:0000313" key="8">
    <source>
        <dbReference type="EMBL" id="KAF2708561.1"/>
    </source>
</evidence>
<dbReference type="Gene3D" id="3.30.1460.50">
    <property type="match status" value="1"/>
</dbReference>
<dbReference type="GO" id="GO:0032446">
    <property type="term" value="P:protein modification by small protein conjugation"/>
    <property type="evidence" value="ECO:0007669"/>
    <property type="project" value="TreeGrafter"/>
</dbReference>
<evidence type="ECO:0000313" key="9">
    <source>
        <dbReference type="Proteomes" id="UP000799428"/>
    </source>
</evidence>
<keyword evidence="5" id="KW-0813">Transport</keyword>
<organism evidence="8 9">
    <name type="scientific">Pleomassaria siparia CBS 279.74</name>
    <dbReference type="NCBI Taxonomy" id="1314801"/>
    <lineage>
        <taxon>Eukaryota</taxon>
        <taxon>Fungi</taxon>
        <taxon>Dikarya</taxon>
        <taxon>Ascomycota</taxon>
        <taxon>Pezizomycotina</taxon>
        <taxon>Dothideomycetes</taxon>
        <taxon>Pleosporomycetidae</taxon>
        <taxon>Pleosporales</taxon>
        <taxon>Pleomassariaceae</taxon>
        <taxon>Pleomassaria</taxon>
    </lineage>
</organism>
<evidence type="ECO:0000256" key="3">
    <source>
        <dbReference type="ARBA" id="ARBA00022679"/>
    </source>
</evidence>
<reference evidence="8" key="1">
    <citation type="journal article" date="2020" name="Stud. Mycol.">
        <title>101 Dothideomycetes genomes: a test case for predicting lifestyles and emergence of pathogens.</title>
        <authorList>
            <person name="Haridas S."/>
            <person name="Albert R."/>
            <person name="Binder M."/>
            <person name="Bloem J."/>
            <person name="Labutti K."/>
            <person name="Salamov A."/>
            <person name="Andreopoulos B."/>
            <person name="Baker S."/>
            <person name="Barry K."/>
            <person name="Bills G."/>
            <person name="Bluhm B."/>
            <person name="Cannon C."/>
            <person name="Castanera R."/>
            <person name="Culley D."/>
            <person name="Daum C."/>
            <person name="Ezra D."/>
            <person name="Gonzalez J."/>
            <person name="Henrissat B."/>
            <person name="Kuo A."/>
            <person name="Liang C."/>
            <person name="Lipzen A."/>
            <person name="Lutzoni F."/>
            <person name="Magnuson J."/>
            <person name="Mondo S."/>
            <person name="Nolan M."/>
            <person name="Ohm R."/>
            <person name="Pangilinan J."/>
            <person name="Park H.-J."/>
            <person name="Ramirez L."/>
            <person name="Alfaro M."/>
            <person name="Sun H."/>
            <person name="Tritt A."/>
            <person name="Yoshinaga Y."/>
            <person name="Zwiers L.-H."/>
            <person name="Turgeon B."/>
            <person name="Goodwin S."/>
            <person name="Spatafora J."/>
            <person name="Crous P."/>
            <person name="Grigoriev I."/>
        </authorList>
    </citation>
    <scope>NUCLEOTIDE SEQUENCE</scope>
    <source>
        <strain evidence="8">CBS 279.74</strain>
    </source>
</reference>
<keyword evidence="3" id="KW-0808">Transferase</keyword>
<dbReference type="EMBL" id="MU005771">
    <property type="protein sequence ID" value="KAF2708561.1"/>
    <property type="molecule type" value="Genomic_DNA"/>
</dbReference>
<gene>
    <name evidence="8" type="ORF">K504DRAFT_432890</name>
</gene>
<proteinExistence type="inferred from homology"/>
<keyword evidence="6" id="KW-0072">Autophagy</keyword>
<evidence type="ECO:0000256" key="5">
    <source>
        <dbReference type="ARBA" id="ARBA00022927"/>
    </source>
</evidence>
<dbReference type="AlphaFoldDB" id="A0A6G1K7Z2"/>
<dbReference type="GO" id="GO:0061651">
    <property type="term" value="F:Atg12 conjugating enzyme activity"/>
    <property type="evidence" value="ECO:0007669"/>
    <property type="project" value="TreeGrafter"/>
</dbReference>
<dbReference type="GO" id="GO:0000422">
    <property type="term" value="P:autophagy of mitochondrion"/>
    <property type="evidence" value="ECO:0007669"/>
    <property type="project" value="TreeGrafter"/>
</dbReference>
<dbReference type="GO" id="GO:0000045">
    <property type="term" value="P:autophagosome assembly"/>
    <property type="evidence" value="ECO:0007669"/>
    <property type="project" value="TreeGrafter"/>
</dbReference>
<keyword evidence="9" id="KW-1185">Reference proteome</keyword>